<evidence type="ECO:0000313" key="13">
    <source>
        <dbReference type="Proteomes" id="UP000275719"/>
    </source>
</evidence>
<feature type="domain" description="RecF/RecN/SMC N-terminal" evidence="11">
    <location>
        <begin position="3"/>
        <end position="509"/>
    </location>
</feature>
<keyword evidence="13" id="KW-1185">Reference proteome</keyword>
<evidence type="ECO:0000256" key="9">
    <source>
        <dbReference type="PIRNR" id="PIRNR003128"/>
    </source>
</evidence>
<organism evidence="12 13">
    <name type="scientific">Paenimyroides tangerinum</name>
    <dbReference type="NCBI Taxonomy" id="2488728"/>
    <lineage>
        <taxon>Bacteria</taxon>
        <taxon>Pseudomonadati</taxon>
        <taxon>Bacteroidota</taxon>
        <taxon>Flavobacteriia</taxon>
        <taxon>Flavobacteriales</taxon>
        <taxon>Flavobacteriaceae</taxon>
        <taxon>Paenimyroides</taxon>
    </lineage>
</organism>
<dbReference type="GO" id="GO:0006310">
    <property type="term" value="P:DNA recombination"/>
    <property type="evidence" value="ECO:0007669"/>
    <property type="project" value="InterPro"/>
</dbReference>
<dbReference type="Gene3D" id="3.40.50.300">
    <property type="entry name" value="P-loop containing nucleotide triphosphate hydrolases"/>
    <property type="match status" value="2"/>
</dbReference>
<dbReference type="CDD" id="cd03241">
    <property type="entry name" value="ABC_RecN"/>
    <property type="match status" value="2"/>
</dbReference>
<dbReference type="NCBIfam" id="TIGR00634">
    <property type="entry name" value="recN"/>
    <property type="match status" value="1"/>
</dbReference>
<dbReference type="AlphaFoldDB" id="A0A3P3WED8"/>
<evidence type="ECO:0000259" key="11">
    <source>
        <dbReference type="Pfam" id="PF02463"/>
    </source>
</evidence>
<comment type="function">
    <text evidence="1 9">May be involved in recombinational repair of damaged DNA.</text>
</comment>
<comment type="caution">
    <text evidence="12">The sequence shown here is derived from an EMBL/GenBank/DDBJ whole genome shotgun (WGS) entry which is preliminary data.</text>
</comment>
<dbReference type="PANTHER" id="PTHR11059">
    <property type="entry name" value="DNA REPAIR PROTEIN RECN"/>
    <property type="match status" value="1"/>
</dbReference>
<dbReference type="Pfam" id="PF02463">
    <property type="entry name" value="SMC_N"/>
    <property type="match status" value="1"/>
</dbReference>
<evidence type="ECO:0000256" key="4">
    <source>
        <dbReference type="ARBA" id="ARBA00022741"/>
    </source>
</evidence>
<evidence type="ECO:0000256" key="7">
    <source>
        <dbReference type="ARBA" id="ARBA00023204"/>
    </source>
</evidence>
<keyword evidence="5 9" id="KW-0227">DNA damage</keyword>
<dbReference type="EMBL" id="RQVQ01000007">
    <property type="protein sequence ID" value="RRJ92009.1"/>
    <property type="molecule type" value="Genomic_DNA"/>
</dbReference>
<comment type="similarity">
    <text evidence="2 9">Belongs to the RecN family.</text>
</comment>
<dbReference type="GO" id="GO:0006281">
    <property type="term" value="P:DNA repair"/>
    <property type="evidence" value="ECO:0007669"/>
    <property type="project" value="UniProtKB-KW"/>
</dbReference>
<evidence type="ECO:0000256" key="1">
    <source>
        <dbReference type="ARBA" id="ARBA00003618"/>
    </source>
</evidence>
<gene>
    <name evidence="12" type="primary">recN</name>
    <name evidence="12" type="ORF">EG240_04280</name>
</gene>
<evidence type="ECO:0000256" key="2">
    <source>
        <dbReference type="ARBA" id="ARBA00009441"/>
    </source>
</evidence>
<dbReference type="GO" id="GO:0009432">
    <property type="term" value="P:SOS response"/>
    <property type="evidence" value="ECO:0007669"/>
    <property type="project" value="TreeGrafter"/>
</dbReference>
<evidence type="ECO:0000256" key="5">
    <source>
        <dbReference type="ARBA" id="ARBA00022763"/>
    </source>
</evidence>
<feature type="coiled-coil region" evidence="10">
    <location>
        <begin position="261"/>
        <end position="288"/>
    </location>
</feature>
<accession>A0A3P3WED8</accession>
<keyword evidence="10" id="KW-0175">Coiled coil</keyword>
<dbReference type="Proteomes" id="UP000275719">
    <property type="component" value="Unassembled WGS sequence"/>
</dbReference>
<dbReference type="OrthoDB" id="9806954at2"/>
<dbReference type="GO" id="GO:0043590">
    <property type="term" value="C:bacterial nucleoid"/>
    <property type="evidence" value="ECO:0007669"/>
    <property type="project" value="TreeGrafter"/>
</dbReference>
<dbReference type="GO" id="GO:0005524">
    <property type="term" value="F:ATP binding"/>
    <property type="evidence" value="ECO:0007669"/>
    <property type="project" value="UniProtKB-KW"/>
</dbReference>
<dbReference type="SUPFAM" id="SSF52540">
    <property type="entry name" value="P-loop containing nucleoside triphosphate hydrolases"/>
    <property type="match status" value="1"/>
</dbReference>
<evidence type="ECO:0000256" key="6">
    <source>
        <dbReference type="ARBA" id="ARBA00022840"/>
    </source>
</evidence>
<evidence type="ECO:0000256" key="10">
    <source>
        <dbReference type="SAM" id="Coils"/>
    </source>
</evidence>
<dbReference type="InterPro" id="IPR004604">
    <property type="entry name" value="DNA_recomb/repair_RecN"/>
</dbReference>
<evidence type="ECO:0000256" key="8">
    <source>
        <dbReference type="ARBA" id="ARBA00033408"/>
    </source>
</evidence>
<name>A0A3P3WED8_9FLAO</name>
<dbReference type="PANTHER" id="PTHR11059:SF0">
    <property type="entry name" value="DNA REPAIR PROTEIN RECN"/>
    <property type="match status" value="1"/>
</dbReference>
<evidence type="ECO:0000256" key="3">
    <source>
        <dbReference type="ARBA" id="ARBA00021315"/>
    </source>
</evidence>
<keyword evidence="7 9" id="KW-0234">DNA repair</keyword>
<feature type="coiled-coil region" evidence="10">
    <location>
        <begin position="158"/>
        <end position="185"/>
    </location>
</feature>
<keyword evidence="6" id="KW-0067">ATP-binding</keyword>
<protein>
    <recommendedName>
        <fullName evidence="3 9">DNA repair protein RecN</fullName>
    </recommendedName>
    <alternativeName>
        <fullName evidence="8 9">Recombination protein N</fullName>
    </alternativeName>
</protein>
<dbReference type="InterPro" id="IPR027417">
    <property type="entry name" value="P-loop_NTPase"/>
</dbReference>
<dbReference type="RefSeq" id="WP_125017785.1">
    <property type="nucleotide sequence ID" value="NZ_RQVQ01000007.1"/>
</dbReference>
<evidence type="ECO:0000313" key="12">
    <source>
        <dbReference type="EMBL" id="RRJ92009.1"/>
    </source>
</evidence>
<proteinExistence type="inferred from homology"/>
<dbReference type="PIRSF" id="PIRSF003128">
    <property type="entry name" value="RecN"/>
    <property type="match status" value="1"/>
</dbReference>
<reference evidence="12 13" key="1">
    <citation type="submission" date="2018-11" db="EMBL/GenBank/DDBJ databases">
        <title>Flavobacterium sp. nov., YIM 102701-2 draft genome.</title>
        <authorList>
            <person name="Li G."/>
            <person name="Jiang Y."/>
        </authorList>
    </citation>
    <scope>NUCLEOTIDE SEQUENCE [LARGE SCALE GENOMIC DNA]</scope>
    <source>
        <strain evidence="12 13">YIM 102701-2</strain>
    </source>
</reference>
<dbReference type="InterPro" id="IPR003395">
    <property type="entry name" value="RecF/RecN/SMC_N"/>
</dbReference>
<sequence>MLTHLSIKNYALIAFSSIDFSNQLSIITGETGAGKSILLDALGLVLGKRADLNALRDKENKCVVEAHFSISNYNLNVFFDENDLDYDDATVLRREILPSGKSRAFINDSPVTLAVLQELGTFLLDIHSQHQTQDLSSENHQIQILDAVANNQNLVLKYQQILSEYKVNKKKLLELQEEQKALSKEQDYNSFLLDELIAANLNSGEQEILESELEKLSNVEFVHEHFEKSAAILSDEQYGIINLLKELKTSLQKISPIDSAYHDLFERVQSAEIELKDVLDEVENQSEKLVKDPVQLELINGKLQQIYALQKKHFVNTIDELLAIQEDLNSKVFKVEGISEAIEKLLQAESVFENQLNEIASQIRNNRELIIPKLIEEIRAIISPLGMPNANFKFELTPTDKFLSNGKDHIEWLFSANKGMDFGILKKTASGGEMSRIMLAIKAILAKYSHLPTIIFDEIDTGVSGDVANKMGEIMKEMSKNMQVMAITHLPQVASKGHQHFKVSKDHNSEQTVSEIKLLSTEDRIKEIAQMLSGENITDSAISHAKELLN</sequence>
<keyword evidence="4" id="KW-0547">Nucleotide-binding</keyword>